<dbReference type="GO" id="GO:0009451">
    <property type="term" value="P:RNA modification"/>
    <property type="evidence" value="ECO:0007669"/>
    <property type="project" value="InterPro"/>
</dbReference>
<dbReference type="AlphaFoldDB" id="A0A8J5BLH7"/>
<reference evidence="3 4" key="1">
    <citation type="submission" date="2020-08" db="EMBL/GenBank/DDBJ databases">
        <title>Plant Genome Project.</title>
        <authorList>
            <person name="Zhang R.-G."/>
        </authorList>
    </citation>
    <scope>NUCLEOTIDE SEQUENCE [LARGE SCALE GENOMIC DNA]</scope>
    <source>
        <tissue evidence="3">Rhizome</tissue>
    </source>
</reference>
<proteinExistence type="predicted"/>
<keyword evidence="4" id="KW-1185">Reference proteome</keyword>
<feature type="repeat" description="PPR" evidence="2">
    <location>
        <begin position="223"/>
        <end position="257"/>
    </location>
</feature>
<dbReference type="Pfam" id="PF13041">
    <property type="entry name" value="PPR_2"/>
    <property type="match status" value="3"/>
</dbReference>
<dbReference type="PANTHER" id="PTHR47926">
    <property type="entry name" value="PENTATRICOPEPTIDE REPEAT-CONTAINING PROTEIN"/>
    <property type="match status" value="1"/>
</dbReference>
<dbReference type="SUPFAM" id="SSF48452">
    <property type="entry name" value="TPR-like"/>
    <property type="match status" value="1"/>
</dbReference>
<dbReference type="EMBL" id="JACMSC010000019">
    <property type="protein sequence ID" value="KAG6474358.1"/>
    <property type="molecule type" value="Genomic_DNA"/>
</dbReference>
<evidence type="ECO:0000256" key="1">
    <source>
        <dbReference type="ARBA" id="ARBA00022737"/>
    </source>
</evidence>
<dbReference type="InterPro" id="IPR046960">
    <property type="entry name" value="PPR_At4g14850-like_plant"/>
</dbReference>
<evidence type="ECO:0008006" key="5">
    <source>
        <dbReference type="Google" id="ProtNLM"/>
    </source>
</evidence>
<comment type="caution">
    <text evidence="3">The sequence shown here is derived from an EMBL/GenBank/DDBJ whole genome shotgun (WGS) entry which is preliminary data.</text>
</comment>
<keyword evidence="1" id="KW-0677">Repeat</keyword>
<dbReference type="Gene3D" id="1.25.40.10">
    <property type="entry name" value="Tetratricopeptide repeat domain"/>
    <property type="match status" value="3"/>
</dbReference>
<gene>
    <name evidence="3" type="ORF">ZIOFF_068284</name>
</gene>
<dbReference type="FunFam" id="1.25.40.10:FF:000031">
    <property type="entry name" value="Pentatricopeptide repeat-containing protein mitochondrial"/>
    <property type="match status" value="1"/>
</dbReference>
<accession>A0A8J5BLH7</accession>
<sequence length="382" mass="41770">MLSCLAFSLDSLPLTISFSSSDHADDVLAIRLLSRRATAATLAQAKQSHARILRSGLSHDPSVLPSLLRLYSSHRSFDLAARLLSSFPNPPTIAWNLLIRALAGGGSPLDALLLFDQMLARGVLPDKFTFPFVVTACSIIADLDKGEEVHASAIKSGFSRDPFLQNCLIHFYFRCGKPVDARKVFDRMPVRSVVSWTALLSGLVASGEIEDARAVFEAMPARNVVSWTAMIDCYARNGRPDEAFGLFRRMQEEDVRPNNFTIVALLIACKDLGSLELCRRVHEFAQKNGGLDKSVYIGTALVDTYSNCGSLEDAQRVFDQMPEKSLATWNSMITSLGVHGQGTRALALFKTMRRSNLQPDGITFVGVLSACLRKGLVAEGLS</sequence>
<dbReference type="FunFam" id="1.25.40.10:FF:000344">
    <property type="entry name" value="Pentatricopeptide repeat-containing protein"/>
    <property type="match status" value="1"/>
</dbReference>
<dbReference type="InterPro" id="IPR002885">
    <property type="entry name" value="PPR_rpt"/>
</dbReference>
<dbReference type="Pfam" id="PF01535">
    <property type="entry name" value="PPR"/>
    <property type="match status" value="2"/>
</dbReference>
<evidence type="ECO:0000313" key="3">
    <source>
        <dbReference type="EMBL" id="KAG6474358.1"/>
    </source>
</evidence>
<evidence type="ECO:0000313" key="4">
    <source>
        <dbReference type="Proteomes" id="UP000734854"/>
    </source>
</evidence>
<dbReference type="PROSITE" id="PS51375">
    <property type="entry name" value="PPR"/>
    <property type="match status" value="4"/>
</dbReference>
<feature type="repeat" description="PPR" evidence="2">
    <location>
        <begin position="91"/>
        <end position="125"/>
    </location>
</feature>
<dbReference type="PANTHER" id="PTHR47926:SF359">
    <property type="entry name" value="PENTACOTRIPEPTIDE-REPEAT REGION OF PRORP DOMAIN-CONTAINING PROTEIN"/>
    <property type="match status" value="1"/>
</dbReference>
<dbReference type="GO" id="GO:0003723">
    <property type="term" value="F:RNA binding"/>
    <property type="evidence" value="ECO:0007669"/>
    <property type="project" value="InterPro"/>
</dbReference>
<feature type="repeat" description="PPR" evidence="2">
    <location>
        <begin position="161"/>
        <end position="195"/>
    </location>
</feature>
<protein>
    <recommendedName>
        <fullName evidence="5">Pentatricopeptide repeat-containing protein</fullName>
    </recommendedName>
</protein>
<name>A0A8J5BLH7_ZINOF</name>
<organism evidence="3 4">
    <name type="scientific">Zingiber officinale</name>
    <name type="common">Ginger</name>
    <name type="synonym">Amomum zingiber</name>
    <dbReference type="NCBI Taxonomy" id="94328"/>
    <lineage>
        <taxon>Eukaryota</taxon>
        <taxon>Viridiplantae</taxon>
        <taxon>Streptophyta</taxon>
        <taxon>Embryophyta</taxon>
        <taxon>Tracheophyta</taxon>
        <taxon>Spermatophyta</taxon>
        <taxon>Magnoliopsida</taxon>
        <taxon>Liliopsida</taxon>
        <taxon>Zingiberales</taxon>
        <taxon>Zingiberaceae</taxon>
        <taxon>Zingiber</taxon>
    </lineage>
</organism>
<dbReference type="Proteomes" id="UP000734854">
    <property type="component" value="Unassembled WGS sequence"/>
</dbReference>
<dbReference type="InterPro" id="IPR011990">
    <property type="entry name" value="TPR-like_helical_dom_sf"/>
</dbReference>
<dbReference type="NCBIfam" id="TIGR00756">
    <property type="entry name" value="PPR"/>
    <property type="match status" value="5"/>
</dbReference>
<feature type="repeat" description="PPR" evidence="2">
    <location>
        <begin position="325"/>
        <end position="359"/>
    </location>
</feature>
<evidence type="ECO:0000256" key="2">
    <source>
        <dbReference type="PROSITE-ProRule" id="PRU00708"/>
    </source>
</evidence>